<reference evidence="2 3" key="1">
    <citation type="journal article" date="2012" name="Stand. Genomic Sci.">
        <title>Complete genome sequence of Halopiger xanaduensis type strain (SH-6(T)).</title>
        <authorList>
            <person name="Anderson I."/>
            <person name="Tindall B.J."/>
            <person name="Rohde M."/>
            <person name="Lucas S."/>
            <person name="Han J."/>
            <person name="Lapidus A."/>
            <person name="Cheng J.F."/>
            <person name="Goodwin L."/>
            <person name="Pitluck S."/>
            <person name="Peters L."/>
            <person name="Pati A."/>
            <person name="Mikhailova N."/>
            <person name="Pagani I."/>
            <person name="Teshima H."/>
            <person name="Han C."/>
            <person name="Tapia R."/>
            <person name="Land M."/>
            <person name="Woyke T."/>
            <person name="Klenk H.P."/>
            <person name="Kyrpides N."/>
            <person name="Ivanova N."/>
        </authorList>
    </citation>
    <scope>NUCLEOTIDE SEQUENCE [LARGE SCALE GENOMIC DNA]</scope>
    <source>
        <strain evidence="3">DSM 18323 / JCM 14033 / SH-6</strain>
    </source>
</reference>
<dbReference type="EMBL" id="CP002839">
    <property type="protein sequence ID" value="AEH37115.1"/>
    <property type="molecule type" value="Genomic_DNA"/>
</dbReference>
<dbReference type="AlphaFoldDB" id="F8D8Z1"/>
<evidence type="ECO:0000313" key="3">
    <source>
        <dbReference type="Proteomes" id="UP000006794"/>
    </source>
</evidence>
<gene>
    <name evidence="2" type="ordered locus">Halxa_2497</name>
</gene>
<protein>
    <recommendedName>
        <fullName evidence="1">DUF7344 domain-containing protein</fullName>
    </recommendedName>
</protein>
<keyword evidence="3" id="KW-1185">Reference proteome</keyword>
<dbReference type="OrthoDB" id="247722at2157"/>
<feature type="domain" description="DUF7344" evidence="1">
    <location>
        <begin position="13"/>
        <end position="91"/>
    </location>
</feature>
<dbReference type="InterPro" id="IPR055768">
    <property type="entry name" value="DUF7344"/>
</dbReference>
<proteinExistence type="predicted"/>
<evidence type="ECO:0000313" key="2">
    <source>
        <dbReference type="EMBL" id="AEH37115.1"/>
    </source>
</evidence>
<dbReference type="KEGG" id="hxa:Halxa_2497"/>
<dbReference type="Pfam" id="PF24035">
    <property type="entry name" value="DUF7344"/>
    <property type="match status" value="1"/>
</dbReference>
<sequence>MSGDSGDFETVLELCRDRHRRVVLAVLIDEQRSLTVNDLTKTVVKHVSQASITEVSTDVLAQIQISLHHVHLPKMTEAGLIEYEPEKGIIEPTAKFDRVKPQLSTLIEADPAFEAPLEL</sequence>
<accession>F8D8Z1</accession>
<name>F8D8Z1_HALXS</name>
<dbReference type="HOGENOM" id="CLU_131305_4_1_2"/>
<dbReference type="eggNOG" id="arCOG03828">
    <property type="taxonomic scope" value="Archaea"/>
</dbReference>
<dbReference type="Proteomes" id="UP000006794">
    <property type="component" value="Chromosome"/>
</dbReference>
<evidence type="ECO:0000259" key="1">
    <source>
        <dbReference type="Pfam" id="PF24035"/>
    </source>
</evidence>
<organism evidence="2 3">
    <name type="scientific">Halopiger xanaduensis (strain DSM 18323 / JCM 14033 / SH-6)</name>
    <dbReference type="NCBI Taxonomy" id="797210"/>
    <lineage>
        <taxon>Archaea</taxon>
        <taxon>Methanobacteriati</taxon>
        <taxon>Methanobacteriota</taxon>
        <taxon>Stenosarchaea group</taxon>
        <taxon>Halobacteria</taxon>
        <taxon>Halobacteriales</taxon>
        <taxon>Natrialbaceae</taxon>
        <taxon>Halopiger</taxon>
    </lineage>
</organism>